<evidence type="ECO:0000256" key="1">
    <source>
        <dbReference type="ARBA" id="ARBA00010180"/>
    </source>
</evidence>
<evidence type="ECO:0000256" key="8">
    <source>
        <dbReference type="ARBA" id="ARBA00023065"/>
    </source>
</evidence>
<comment type="similarity">
    <text evidence="1">Belongs to the ligand-gated ion channel (TC 1.A.9) family. Gamma-aminobutyric acid receptor (TC 1.A.9.5) subfamily.</text>
</comment>
<feature type="domain" description="Neurotransmitter-gated ion-channel transmembrane" evidence="23">
    <location>
        <begin position="532"/>
        <end position="759"/>
    </location>
</feature>
<keyword evidence="12" id="KW-0869">Chloride channel</keyword>
<protein>
    <recommendedName>
        <fullName evidence="19">Gamma-aminobutyric acid receptor subunit beta</fullName>
    </recommendedName>
</protein>
<feature type="chain" id="PRO_5040533057" description="Gamma-aminobutyric acid receptor subunit beta" evidence="20">
    <location>
        <begin position="21"/>
        <end position="1032"/>
    </location>
</feature>
<keyword evidence="2 20" id="KW-0813">Transport</keyword>
<feature type="transmembrane region" description="Helical" evidence="20">
    <location>
        <begin position="847"/>
        <end position="868"/>
    </location>
</feature>
<dbReference type="Proteomes" id="UP001152747">
    <property type="component" value="Unassembled WGS sequence"/>
</dbReference>
<name>A0A9P1MYG2_9PELO</name>
<feature type="transmembrane region" description="Helical" evidence="20">
    <location>
        <begin position="305"/>
        <end position="328"/>
    </location>
</feature>
<feature type="domain" description="Neurotransmitter-gated ion-channel ligand-binding" evidence="22">
    <location>
        <begin position="29"/>
        <end position="239"/>
    </location>
</feature>
<comment type="caution">
    <text evidence="24">The sequence shown here is derived from an EMBL/GenBank/DDBJ whole genome shotgun (WGS) entry which is preliminary data.</text>
</comment>
<dbReference type="GO" id="GO:0045211">
    <property type="term" value="C:postsynaptic membrane"/>
    <property type="evidence" value="ECO:0007669"/>
    <property type="project" value="UniProtKB-SubCell"/>
</dbReference>
<keyword evidence="17 20" id="KW-0407">Ion channel</keyword>
<feature type="transmembrane region" description="Helical" evidence="20">
    <location>
        <begin position="271"/>
        <end position="290"/>
    </location>
</feature>
<dbReference type="InterPro" id="IPR006202">
    <property type="entry name" value="Neur_chan_lig-bd"/>
</dbReference>
<feature type="signal peptide" evidence="20">
    <location>
        <begin position="1"/>
        <end position="20"/>
    </location>
</feature>
<evidence type="ECO:0000259" key="22">
    <source>
        <dbReference type="Pfam" id="PF02931"/>
    </source>
</evidence>
<dbReference type="GO" id="GO:0005254">
    <property type="term" value="F:chloride channel activity"/>
    <property type="evidence" value="ECO:0007669"/>
    <property type="project" value="UniProtKB-KW"/>
</dbReference>
<dbReference type="FunFam" id="1.20.58.390:FF:000113">
    <property type="entry name" value="Ionotropic GABA receptor subunit UNC-49Cshort"/>
    <property type="match status" value="1"/>
</dbReference>
<keyword evidence="6 20" id="KW-1133">Transmembrane helix</keyword>
<evidence type="ECO:0000256" key="6">
    <source>
        <dbReference type="ARBA" id="ARBA00022989"/>
    </source>
</evidence>
<keyword evidence="3" id="KW-1003">Cell membrane</keyword>
<dbReference type="SUPFAM" id="SSF90112">
    <property type="entry name" value="Neurotransmitter-gated ion-channel transmembrane pore"/>
    <property type="match status" value="3"/>
</dbReference>
<evidence type="ECO:0000256" key="13">
    <source>
        <dbReference type="ARBA" id="ARBA00023180"/>
    </source>
</evidence>
<evidence type="ECO:0000256" key="7">
    <source>
        <dbReference type="ARBA" id="ARBA00023018"/>
    </source>
</evidence>
<dbReference type="EMBL" id="CANHGI010000003">
    <property type="protein sequence ID" value="CAI5444322.1"/>
    <property type="molecule type" value="Genomic_DNA"/>
</dbReference>
<dbReference type="Pfam" id="PF02932">
    <property type="entry name" value="Neur_chan_memb"/>
    <property type="match status" value="3"/>
</dbReference>
<dbReference type="GO" id="GO:0034707">
    <property type="term" value="C:chloride channel complex"/>
    <property type="evidence" value="ECO:0007669"/>
    <property type="project" value="UniProtKB-KW"/>
</dbReference>
<keyword evidence="4 20" id="KW-0812">Transmembrane</keyword>
<feature type="transmembrane region" description="Helical" evidence="20">
    <location>
        <begin position="909"/>
        <end position="931"/>
    </location>
</feature>
<dbReference type="InterPro" id="IPR036719">
    <property type="entry name" value="Neuro-gated_channel_TM_sf"/>
</dbReference>
<evidence type="ECO:0000256" key="12">
    <source>
        <dbReference type="ARBA" id="ARBA00023173"/>
    </source>
</evidence>
<evidence type="ECO:0000256" key="4">
    <source>
        <dbReference type="ARBA" id="ARBA00022692"/>
    </source>
</evidence>
<accession>A0A9P1MYG2</accession>
<evidence type="ECO:0000256" key="2">
    <source>
        <dbReference type="ARBA" id="ARBA00022448"/>
    </source>
</evidence>
<evidence type="ECO:0000256" key="17">
    <source>
        <dbReference type="ARBA" id="ARBA00023303"/>
    </source>
</evidence>
<dbReference type="InterPro" id="IPR006201">
    <property type="entry name" value="Neur_channel"/>
</dbReference>
<dbReference type="InterPro" id="IPR018000">
    <property type="entry name" value="Neurotransmitter_ion_chnl_CS"/>
</dbReference>
<dbReference type="InterPro" id="IPR038050">
    <property type="entry name" value="Neuro_actylchol_rec"/>
</dbReference>
<dbReference type="OrthoDB" id="203862at2759"/>
<organism evidence="24 25">
    <name type="scientific">Caenorhabditis angaria</name>
    <dbReference type="NCBI Taxonomy" id="860376"/>
    <lineage>
        <taxon>Eukaryota</taxon>
        <taxon>Metazoa</taxon>
        <taxon>Ecdysozoa</taxon>
        <taxon>Nematoda</taxon>
        <taxon>Chromadorea</taxon>
        <taxon>Rhabditida</taxon>
        <taxon>Rhabditina</taxon>
        <taxon>Rhabditomorpha</taxon>
        <taxon>Rhabditoidea</taxon>
        <taxon>Rhabditidae</taxon>
        <taxon>Peloderinae</taxon>
        <taxon>Caenorhabditis</taxon>
    </lineage>
</organism>
<evidence type="ECO:0000259" key="23">
    <source>
        <dbReference type="Pfam" id="PF02932"/>
    </source>
</evidence>
<evidence type="ECO:0000256" key="20">
    <source>
        <dbReference type="RuleBase" id="RU000687"/>
    </source>
</evidence>
<dbReference type="PRINTS" id="PR00253">
    <property type="entry name" value="GABAARECEPTR"/>
</dbReference>
<dbReference type="FunFam" id="2.70.170.10:FF:000021">
    <property type="entry name" value="Gamma-aminobutyric acid receptor isoform 3b"/>
    <property type="match status" value="1"/>
</dbReference>
<dbReference type="PROSITE" id="PS00236">
    <property type="entry name" value="NEUROTR_ION_CHANNEL"/>
    <property type="match status" value="1"/>
</dbReference>
<dbReference type="InterPro" id="IPR006028">
    <property type="entry name" value="GABAA/Glycine_rcpt"/>
</dbReference>
<keyword evidence="25" id="KW-1185">Reference proteome</keyword>
<keyword evidence="14" id="KW-0868">Chloride</keyword>
<dbReference type="PANTHER" id="PTHR18945">
    <property type="entry name" value="NEUROTRANSMITTER GATED ION CHANNEL"/>
    <property type="match status" value="1"/>
</dbReference>
<keyword evidence="7" id="KW-0770">Synapse</keyword>
<feature type="transmembrane region" description="Helical" evidence="20">
    <location>
        <begin position="527"/>
        <end position="549"/>
    </location>
</feature>
<dbReference type="GO" id="GO:0005230">
    <property type="term" value="F:extracellular ligand-gated monoatomic ion channel activity"/>
    <property type="evidence" value="ECO:0007669"/>
    <property type="project" value="InterPro"/>
</dbReference>
<evidence type="ECO:0000313" key="25">
    <source>
        <dbReference type="Proteomes" id="UP001152747"/>
    </source>
</evidence>
<evidence type="ECO:0000313" key="24">
    <source>
        <dbReference type="EMBL" id="CAI5444322.1"/>
    </source>
</evidence>
<dbReference type="NCBIfam" id="TIGR00860">
    <property type="entry name" value="LIC"/>
    <property type="match status" value="1"/>
</dbReference>
<keyword evidence="5 20" id="KW-0732">Signal</keyword>
<feature type="transmembrane region" description="Helical" evidence="20">
    <location>
        <begin position="590"/>
        <end position="613"/>
    </location>
</feature>
<evidence type="ECO:0000256" key="18">
    <source>
        <dbReference type="ARBA" id="ARBA00034104"/>
    </source>
</evidence>
<keyword evidence="9 20" id="KW-0472">Membrane</keyword>
<keyword evidence="10" id="KW-1015">Disulfide bond</keyword>
<evidence type="ECO:0000256" key="5">
    <source>
        <dbReference type="ARBA" id="ARBA00022729"/>
    </source>
</evidence>
<dbReference type="InterPro" id="IPR036734">
    <property type="entry name" value="Neur_chan_lig-bd_sf"/>
</dbReference>
<evidence type="ECO:0000256" key="14">
    <source>
        <dbReference type="ARBA" id="ARBA00023214"/>
    </source>
</evidence>
<sequence length="1032" mass="118134">MIIRNNFFVLVLVLVDFVVSQRRSTHTLTELLDRLTNSSTYDKRLRPKYGSAPVDVGITIHVSSISAVSEVDMDFTLDFYLRQTWQDPRLAFDGVDIGNGSINSLTVGVDYLEKLWKPDTFFPNEKKSYFHLATTHNSFLRIESNGTVFTSQRLTVTATCPMDLQLFPMDSQHCKLEIESYGYNILDIVYVSHQKGDKFDYQIELPQFVLQKMDVISYTKKLSSGEYSRLIWYFLFRRNIGFYIIQIYLPSILIVVISWVSFWLNREATPARVALGVTTVLTMTTLMTMTNSSMPKVSYVKSIDIFLGVCFMMVFCSLLEYAAVGYISKRLKLVRARREADMRTPSPRRDTLAADLPPPPKRAISVPAYFNNQTYRPFYSSTDRTSNLYIPEAQRTSIFVEDRPITPNELTPMLHNRSASQNSILIYTAAAPLPYLHDDVILGPRWRWARPSNIDKYSRNGYQTADIDYYWGKTKFDDQNKAVAFDAIQLPQFAPSMYLVNVTNIATSSGRYVRLALHVVLVRNMGFYTMNIVIPSILIVTISWVSFWLNREASPARVGLGVTTVLTMTTLITTTNNSMPKVSYVKGLDVFLNFCFVMVFASLLEYAIVSYMNKRLVLRREKRRKAAEQQQRNEVPMFHASPKSGGPNNNSYEMTLMSQNSTPAKTYVQADLYFAGHNSSMNPLMEIPENCDCRTIPMMQHPRLVTTDGAGHNTLWPAPFAKPKKASKTCCQRWTPAKIDKLSRYCFPLAFSVFNIVYWISMKYLSLHAADDLDNREHGHSMNDVEYNWCGLSRRPNCTDSVRADSVELASYKFVEICKRRTVAVTSSGSYSRLAVIFVLDRQCGFYFLQIFFPASLVVVLSWISFWISRDSAPSRTLIGTMTILTETHLMTGTNRRLPPVGYVKAVDIFLGFCYLSVVLALIEYACVAYSKKKNEDRRRKEKKTEHKPAPPTPDILHDVRLAECTCNAAPTSIIAVIKQPNSFCVRHSHVDIFSRIMFPVVFTLFNIIYWTTLLYQARRLPYISEHEEIRC</sequence>
<evidence type="ECO:0000256" key="10">
    <source>
        <dbReference type="ARBA" id="ARBA00023157"/>
    </source>
</evidence>
<dbReference type="SUPFAM" id="SSF63712">
    <property type="entry name" value="Nicotinic receptor ligand binding domain-like"/>
    <property type="match status" value="1"/>
</dbReference>
<evidence type="ECO:0000256" key="19">
    <source>
        <dbReference type="ARBA" id="ARBA00071250"/>
    </source>
</evidence>
<keyword evidence="13" id="KW-0325">Glycoprotein</keyword>
<feature type="domain" description="Neurotransmitter-gated ion-channel transmembrane" evidence="23">
    <location>
        <begin position="247"/>
        <end position="333"/>
    </location>
</feature>
<dbReference type="AlphaFoldDB" id="A0A9P1MYG2"/>
<dbReference type="Pfam" id="PF02931">
    <property type="entry name" value="Neur_chan_LBD"/>
    <property type="match status" value="1"/>
</dbReference>
<feature type="region of interest" description="Disordered" evidence="21">
    <location>
        <begin position="627"/>
        <end position="650"/>
    </location>
</feature>
<comment type="caution">
    <text evidence="20">Lacks conserved residue(s) required for the propagation of feature annotation.</text>
</comment>
<evidence type="ECO:0000256" key="11">
    <source>
        <dbReference type="ARBA" id="ARBA00023170"/>
    </source>
</evidence>
<keyword evidence="11" id="KW-0675">Receptor</keyword>
<reference evidence="24" key="1">
    <citation type="submission" date="2022-11" db="EMBL/GenBank/DDBJ databases">
        <authorList>
            <person name="Kikuchi T."/>
        </authorList>
    </citation>
    <scope>NUCLEOTIDE SEQUENCE</scope>
    <source>
        <strain evidence="24">PS1010</strain>
    </source>
</reference>
<keyword evidence="8 20" id="KW-0406">Ion transport</keyword>
<dbReference type="CDD" id="cd19049">
    <property type="entry name" value="LGIC_TM_anion"/>
    <property type="match status" value="3"/>
</dbReference>
<gene>
    <name evidence="24" type="ORF">CAMP_LOCUS6959</name>
</gene>
<dbReference type="Gene3D" id="1.20.58.390">
    <property type="entry name" value="Neurotransmitter-gated ion-channel transmembrane domain"/>
    <property type="match status" value="3"/>
</dbReference>
<dbReference type="Gene3D" id="2.70.170.10">
    <property type="entry name" value="Neurotransmitter-gated ion-channel ligand-binding domain"/>
    <property type="match status" value="1"/>
</dbReference>
<dbReference type="InterPro" id="IPR006029">
    <property type="entry name" value="Neurotrans-gated_channel_TM"/>
</dbReference>
<keyword evidence="16" id="KW-1071">Ligand-gated ion channel</keyword>
<feature type="transmembrane region" description="Helical" evidence="20">
    <location>
        <begin position="240"/>
        <end position="264"/>
    </location>
</feature>
<evidence type="ECO:0000256" key="16">
    <source>
        <dbReference type="ARBA" id="ARBA00023286"/>
    </source>
</evidence>
<keyword evidence="15" id="KW-0628">Postsynaptic cell membrane</keyword>
<feature type="transmembrane region" description="Helical" evidence="20">
    <location>
        <begin position="997"/>
        <end position="1016"/>
    </location>
</feature>
<evidence type="ECO:0000256" key="21">
    <source>
        <dbReference type="SAM" id="MobiDB-lite"/>
    </source>
</evidence>
<evidence type="ECO:0000256" key="3">
    <source>
        <dbReference type="ARBA" id="ARBA00022475"/>
    </source>
</evidence>
<evidence type="ECO:0000256" key="9">
    <source>
        <dbReference type="ARBA" id="ARBA00023136"/>
    </source>
</evidence>
<dbReference type="GO" id="GO:0004888">
    <property type="term" value="F:transmembrane signaling receptor activity"/>
    <property type="evidence" value="ECO:0007669"/>
    <property type="project" value="InterPro"/>
</dbReference>
<evidence type="ECO:0000256" key="15">
    <source>
        <dbReference type="ARBA" id="ARBA00023257"/>
    </source>
</evidence>
<proteinExistence type="inferred from homology"/>
<dbReference type="FunFam" id="1.20.58.390:FF:000067">
    <property type="entry name" value="Glycine receptor subunit alpha-2"/>
    <property type="match status" value="2"/>
</dbReference>
<feature type="domain" description="Neurotransmitter-gated ion-channel transmembrane" evidence="23">
    <location>
        <begin position="852"/>
        <end position="958"/>
    </location>
</feature>
<comment type="subcellular location">
    <subcellularLocation>
        <location evidence="18">Postsynaptic cell membrane</location>
        <topology evidence="18">Multi-pass membrane protein</topology>
    </subcellularLocation>
</comment>
<dbReference type="PRINTS" id="PR00252">
    <property type="entry name" value="NRIONCHANNEL"/>
</dbReference>